<dbReference type="CDD" id="cd13399">
    <property type="entry name" value="Slt35-like"/>
    <property type="match status" value="1"/>
</dbReference>
<dbReference type="Gene3D" id="1.10.530.10">
    <property type="match status" value="1"/>
</dbReference>
<dbReference type="InterPro" id="IPR031304">
    <property type="entry name" value="SLT_2"/>
</dbReference>
<dbReference type="GO" id="GO:0008933">
    <property type="term" value="F:peptidoglycan lytic transglycosylase activity"/>
    <property type="evidence" value="ECO:0007669"/>
    <property type="project" value="TreeGrafter"/>
</dbReference>
<protein>
    <submittedName>
        <fullName evidence="2">Lytic transglycosylase</fullName>
    </submittedName>
</protein>
<dbReference type="InterPro" id="IPR023346">
    <property type="entry name" value="Lysozyme-like_dom_sf"/>
</dbReference>
<dbReference type="InterPro" id="IPR043426">
    <property type="entry name" value="MltB-like"/>
</dbReference>
<dbReference type="Gene3D" id="1.10.8.350">
    <property type="entry name" value="Bacterial muramidase"/>
    <property type="match status" value="1"/>
</dbReference>
<dbReference type="AlphaFoldDB" id="A0A096D3A5"/>
<dbReference type="NCBIfam" id="TIGR02282">
    <property type="entry name" value="MltB"/>
    <property type="match status" value="1"/>
</dbReference>
<gene>
    <name evidence="2" type="ORF">P608_19910</name>
</gene>
<keyword evidence="3" id="KW-1185">Reference proteome</keyword>
<evidence type="ECO:0000313" key="2">
    <source>
        <dbReference type="EMBL" id="KGH07291.1"/>
    </source>
</evidence>
<comment type="caution">
    <text evidence="2">The sequence shown here is derived from an EMBL/GenBank/DDBJ whole genome shotgun (WGS) entry which is preliminary data.</text>
</comment>
<evidence type="ECO:0000313" key="3">
    <source>
        <dbReference type="Proteomes" id="UP000029549"/>
    </source>
</evidence>
<dbReference type="GO" id="GO:0009253">
    <property type="term" value="P:peptidoglycan catabolic process"/>
    <property type="evidence" value="ECO:0007669"/>
    <property type="project" value="TreeGrafter"/>
</dbReference>
<proteinExistence type="predicted"/>
<organism evidence="2 3">
    <name type="scientific">Comamonas thiooxydans</name>
    <dbReference type="NCBI Taxonomy" id="363952"/>
    <lineage>
        <taxon>Bacteria</taxon>
        <taxon>Pseudomonadati</taxon>
        <taxon>Pseudomonadota</taxon>
        <taxon>Betaproteobacteria</taxon>
        <taxon>Burkholderiales</taxon>
        <taxon>Comamonadaceae</taxon>
        <taxon>Comamonas</taxon>
    </lineage>
</organism>
<accession>A0A096D3A5</accession>
<feature type="domain" description="Transglycosylase SLT" evidence="1">
    <location>
        <begin position="65"/>
        <end position="362"/>
    </location>
</feature>
<dbReference type="EMBL" id="AWTP01000133">
    <property type="protein sequence ID" value="KGH07291.1"/>
    <property type="molecule type" value="Genomic_DNA"/>
</dbReference>
<dbReference type="PANTHER" id="PTHR30163">
    <property type="entry name" value="MEMBRANE-BOUND LYTIC MUREIN TRANSGLYCOSYLASE B"/>
    <property type="match status" value="1"/>
</dbReference>
<dbReference type="InterPro" id="IPR011757">
    <property type="entry name" value="Lytic_transglycosylase_MltB"/>
</dbReference>
<sequence>MSITLNNSKHLKAKTLSTLALCLLTASVIAAPAKKAVRKAAPAAVATAAAATAVAYAGRGDAMQLAEEIAVRRDLPVDWVRAQLSEARNLPVVTRLMTPAGKTFVKNWTVYRSRFIDPVRIRAGVKFWQANHQALARAEQQFGVPAEIIVGIIGVETIYGRNMGNFRVMDALATLALDFPQSHPRAQARTDYFRGELEQVLVTASRTGSDPFALRGSYAGAMGLGQFMPTSWDKYAVDFDGDGRIDLFNSATDAIGSVANYFVGHGWKPGLPTAFTVDMRAQGENLATLLAPDINPTFTAAQMAEREVRVLGADNYERPLALIELKNGSSGPTEYIAGTENFYAITRYNWSAFYALSVIELGREVHEAYLASQTASATRN</sequence>
<name>A0A096D3A5_9BURK</name>
<dbReference type="PANTHER" id="PTHR30163:SF9">
    <property type="entry name" value="MEMBRANE-BOUND LYTIC MUREIN TRANSGLYCOSYLASE B"/>
    <property type="match status" value="1"/>
</dbReference>
<dbReference type="Pfam" id="PF13406">
    <property type="entry name" value="SLT_2"/>
    <property type="match status" value="1"/>
</dbReference>
<dbReference type="RefSeq" id="WP_034352663.1">
    <property type="nucleotide sequence ID" value="NZ_AWOS01000027.1"/>
</dbReference>
<dbReference type="SUPFAM" id="SSF53955">
    <property type="entry name" value="Lysozyme-like"/>
    <property type="match status" value="1"/>
</dbReference>
<evidence type="ECO:0000259" key="1">
    <source>
        <dbReference type="Pfam" id="PF13406"/>
    </source>
</evidence>
<dbReference type="FunFam" id="1.10.8.350:FF:000001">
    <property type="entry name" value="Lytic murein transglycosylase B"/>
    <property type="match status" value="1"/>
</dbReference>
<dbReference type="OrthoDB" id="9772911at2"/>
<reference evidence="2 3" key="1">
    <citation type="submission" date="2013-09" db="EMBL/GenBank/DDBJ databases">
        <title>High correlation between genotypes and phenotypes of environmental bacteria Comamonas testosteroni strains.</title>
        <authorList>
            <person name="Liu L."/>
            <person name="Zhu W."/>
            <person name="Xia X."/>
            <person name="Xu B."/>
            <person name="Luo M."/>
            <person name="Wang G."/>
        </authorList>
    </citation>
    <scope>NUCLEOTIDE SEQUENCE [LARGE SCALE GENOMIC DNA]</scope>
    <source>
        <strain evidence="2 3">DF2</strain>
    </source>
</reference>
<dbReference type="Proteomes" id="UP000029549">
    <property type="component" value="Unassembled WGS sequence"/>
</dbReference>